<feature type="chain" id="PRO_5042164042" evidence="1">
    <location>
        <begin position="21"/>
        <end position="152"/>
    </location>
</feature>
<evidence type="ECO:0000256" key="1">
    <source>
        <dbReference type="SAM" id="SignalP"/>
    </source>
</evidence>
<dbReference type="AlphaFoldDB" id="A0AAD3HCX3"/>
<gene>
    <name evidence="2" type="ORF">CTEN210_15070</name>
</gene>
<sequence>MTKFATFSCLMALLATNAYAFAPSLPRRVASTTARHVLLTEEETNAIIEKAHDCAEGECSIDDVSGLIAELKDQQHQMMERMEEMMNMVAHLQKINSHEQRKKDDVKAYVRDLLRVFDTHSSGHPIGFSGDIGDGPKTAYDVLPPKKWTAKK</sequence>
<dbReference type="EMBL" id="BLLK01000062">
    <property type="protein sequence ID" value="GFH58594.1"/>
    <property type="molecule type" value="Genomic_DNA"/>
</dbReference>
<comment type="caution">
    <text evidence="2">The sequence shown here is derived from an EMBL/GenBank/DDBJ whole genome shotgun (WGS) entry which is preliminary data.</text>
</comment>
<accession>A0AAD3HCX3</accession>
<protein>
    <submittedName>
        <fullName evidence="2">Uncharacterized protein</fullName>
    </submittedName>
</protein>
<reference evidence="2 3" key="1">
    <citation type="journal article" date="2021" name="Sci. Rep.">
        <title>The genome of the diatom Chaetoceros tenuissimus carries an ancient integrated fragment of an extant virus.</title>
        <authorList>
            <person name="Hongo Y."/>
            <person name="Kimura K."/>
            <person name="Takaki Y."/>
            <person name="Yoshida Y."/>
            <person name="Baba S."/>
            <person name="Kobayashi G."/>
            <person name="Nagasaki K."/>
            <person name="Hano T."/>
            <person name="Tomaru Y."/>
        </authorList>
    </citation>
    <scope>NUCLEOTIDE SEQUENCE [LARGE SCALE GENOMIC DNA]</scope>
    <source>
        <strain evidence="2 3">NIES-3715</strain>
    </source>
</reference>
<name>A0AAD3HCX3_9STRA</name>
<organism evidence="2 3">
    <name type="scientific">Chaetoceros tenuissimus</name>
    <dbReference type="NCBI Taxonomy" id="426638"/>
    <lineage>
        <taxon>Eukaryota</taxon>
        <taxon>Sar</taxon>
        <taxon>Stramenopiles</taxon>
        <taxon>Ochrophyta</taxon>
        <taxon>Bacillariophyta</taxon>
        <taxon>Coscinodiscophyceae</taxon>
        <taxon>Chaetocerotophycidae</taxon>
        <taxon>Chaetocerotales</taxon>
        <taxon>Chaetocerotaceae</taxon>
        <taxon>Chaetoceros</taxon>
    </lineage>
</organism>
<feature type="signal peptide" evidence="1">
    <location>
        <begin position="1"/>
        <end position="20"/>
    </location>
</feature>
<keyword evidence="3" id="KW-1185">Reference proteome</keyword>
<keyword evidence="1" id="KW-0732">Signal</keyword>
<evidence type="ECO:0000313" key="3">
    <source>
        <dbReference type="Proteomes" id="UP001054902"/>
    </source>
</evidence>
<evidence type="ECO:0000313" key="2">
    <source>
        <dbReference type="EMBL" id="GFH58594.1"/>
    </source>
</evidence>
<dbReference type="Proteomes" id="UP001054902">
    <property type="component" value="Unassembled WGS sequence"/>
</dbReference>
<proteinExistence type="predicted"/>